<protein>
    <submittedName>
        <fullName evidence="2">Uncharacterized protein</fullName>
    </submittedName>
</protein>
<evidence type="ECO:0000313" key="3">
    <source>
        <dbReference type="Proteomes" id="UP000266841"/>
    </source>
</evidence>
<accession>K0RYL5</accession>
<keyword evidence="3" id="KW-1185">Reference proteome</keyword>
<dbReference type="AlphaFoldDB" id="K0RYL5"/>
<feature type="compositionally biased region" description="Low complexity" evidence="1">
    <location>
        <begin position="68"/>
        <end position="78"/>
    </location>
</feature>
<proteinExistence type="predicted"/>
<sequence>MAKLGNKYKPTVSDLKVLVGFKKMKGDDATMPKQPKKKDWLDRYNKTKGRPTPNVSLAESDEEDASQEEGVALEAAEASTEESTNDNGEVVIRRTRRHERVDLCEIPTEMAATTTTPPRMRTLPTTTAITRSEGCLRTSLEAPRGRYRAETSPAIAKWPKNRYVEITHSTPRGIAPQPASLLENLDADSKSRAQGLSFAPPVGPVRRADHAA</sequence>
<organism evidence="2 3">
    <name type="scientific">Thalassiosira oceanica</name>
    <name type="common">Marine diatom</name>
    <dbReference type="NCBI Taxonomy" id="159749"/>
    <lineage>
        <taxon>Eukaryota</taxon>
        <taxon>Sar</taxon>
        <taxon>Stramenopiles</taxon>
        <taxon>Ochrophyta</taxon>
        <taxon>Bacillariophyta</taxon>
        <taxon>Coscinodiscophyceae</taxon>
        <taxon>Thalassiosirophycidae</taxon>
        <taxon>Thalassiosirales</taxon>
        <taxon>Thalassiosiraceae</taxon>
        <taxon>Thalassiosira</taxon>
    </lineage>
</organism>
<feature type="region of interest" description="Disordered" evidence="1">
    <location>
        <begin position="22"/>
        <end position="87"/>
    </location>
</feature>
<feature type="region of interest" description="Disordered" evidence="1">
    <location>
        <begin position="170"/>
        <end position="212"/>
    </location>
</feature>
<evidence type="ECO:0000313" key="2">
    <source>
        <dbReference type="EMBL" id="EJK51702.1"/>
    </source>
</evidence>
<gene>
    <name evidence="2" type="ORF">THAOC_29102</name>
</gene>
<comment type="caution">
    <text evidence="2">The sequence shown here is derived from an EMBL/GenBank/DDBJ whole genome shotgun (WGS) entry which is preliminary data.</text>
</comment>
<evidence type="ECO:0000256" key="1">
    <source>
        <dbReference type="SAM" id="MobiDB-lite"/>
    </source>
</evidence>
<dbReference type="Proteomes" id="UP000266841">
    <property type="component" value="Unassembled WGS sequence"/>
</dbReference>
<dbReference type="EMBL" id="AGNL01041177">
    <property type="protein sequence ID" value="EJK51702.1"/>
    <property type="molecule type" value="Genomic_DNA"/>
</dbReference>
<reference evidence="2 3" key="1">
    <citation type="journal article" date="2012" name="Genome Biol.">
        <title>Genome and low-iron response of an oceanic diatom adapted to chronic iron limitation.</title>
        <authorList>
            <person name="Lommer M."/>
            <person name="Specht M."/>
            <person name="Roy A.S."/>
            <person name="Kraemer L."/>
            <person name="Andreson R."/>
            <person name="Gutowska M.A."/>
            <person name="Wolf J."/>
            <person name="Bergner S.V."/>
            <person name="Schilhabel M.B."/>
            <person name="Klostermeier U.C."/>
            <person name="Beiko R.G."/>
            <person name="Rosenstiel P."/>
            <person name="Hippler M."/>
            <person name="Laroche J."/>
        </authorList>
    </citation>
    <scope>NUCLEOTIDE SEQUENCE [LARGE SCALE GENOMIC DNA]</scope>
    <source>
        <strain evidence="2 3">CCMP1005</strain>
    </source>
</reference>
<name>K0RYL5_THAOC</name>